<proteinExistence type="predicted"/>
<evidence type="ECO:0000259" key="1">
    <source>
        <dbReference type="Pfam" id="PF13274"/>
    </source>
</evidence>
<dbReference type="RefSeq" id="WP_340529430.1">
    <property type="nucleotide sequence ID" value="NZ_FMSH01000475.1"/>
</dbReference>
<dbReference type="InterPro" id="IPR025272">
    <property type="entry name" value="SocA_Panacea"/>
</dbReference>
<gene>
    <name evidence="2" type="ORF">CNECB9_5260008</name>
</gene>
<evidence type="ECO:0000313" key="2">
    <source>
        <dbReference type="EMBL" id="SCU94200.1"/>
    </source>
</evidence>
<sequence length="156" mass="17724">MSKKALSVARYILERRKEADDAITPMQLIKLVYVAQGYMLGRHGRPLFDDEEVEAWQYGPVVPSVYHAVKEFRSAPVQWVRDAHDVDFTAAEREVMDQVASTYGPYNGIVLSTATHRPGSPWSVTWDQFGRNAPISNDIIENFYSDLLKQPKHSAL</sequence>
<protein>
    <submittedName>
        <fullName evidence="2">Uncharacterized phage-associated protein</fullName>
    </submittedName>
</protein>
<dbReference type="EMBL" id="FMSH01000475">
    <property type="protein sequence ID" value="SCU94200.1"/>
    <property type="molecule type" value="Genomic_DNA"/>
</dbReference>
<feature type="domain" description="Antitoxin SocA-like Panacea" evidence="1">
    <location>
        <begin position="28"/>
        <end position="122"/>
    </location>
</feature>
<organism evidence="2">
    <name type="scientific">Cupriavidus necator</name>
    <name type="common">Alcaligenes eutrophus</name>
    <name type="synonym">Ralstonia eutropha</name>
    <dbReference type="NCBI Taxonomy" id="106590"/>
    <lineage>
        <taxon>Bacteria</taxon>
        <taxon>Pseudomonadati</taxon>
        <taxon>Pseudomonadota</taxon>
        <taxon>Betaproteobacteria</taxon>
        <taxon>Burkholderiales</taxon>
        <taxon>Burkholderiaceae</taxon>
        <taxon>Cupriavidus</taxon>
    </lineage>
</organism>
<accession>A0A1K0IPJ2</accession>
<reference evidence="2" key="1">
    <citation type="submission" date="2016-09" db="EMBL/GenBank/DDBJ databases">
        <authorList>
            <person name="Capua I."/>
            <person name="De Benedictis P."/>
            <person name="Joannis T."/>
            <person name="Lombin L.H."/>
            <person name="Cattoli G."/>
        </authorList>
    </citation>
    <scope>NUCLEOTIDE SEQUENCE</scope>
    <source>
        <strain evidence="2">B9</strain>
    </source>
</reference>
<dbReference type="AlphaFoldDB" id="A0A1K0IPJ2"/>
<name>A0A1K0IPJ2_CUPNE</name>
<dbReference type="Pfam" id="PF13274">
    <property type="entry name" value="SocA_Panacea"/>
    <property type="match status" value="1"/>
</dbReference>